<protein>
    <recommendedName>
        <fullName evidence="5">Inositol-1-monophosphatase</fullName>
        <ecNumber evidence="5">3.1.3.25</ecNumber>
    </recommendedName>
</protein>
<feature type="binding site" evidence="4">
    <location>
        <position position="95"/>
    </location>
    <ligand>
        <name>Mg(2+)</name>
        <dbReference type="ChEBI" id="CHEBI:18420"/>
        <label>1</label>
        <note>catalytic</note>
    </ligand>
</feature>
<evidence type="ECO:0000313" key="7">
    <source>
        <dbReference type="Proteomes" id="UP000094112"/>
    </source>
</evidence>
<sequence length="318" mass="35331">MSIDLKEIYEFAIKVAEEAGSILLKSSHSRTSSDHKLKQNSVDIVTEVDEAVEAFIKKEVLSKYPTHKFVGEESYGKDEPKDRYIIGNEPTWCVDPLDGTVNFVHMFPMVCTSIAFLIDGKPVVGVINAPFLNQTFSAYKGGGAWLNKSTKLPIHDPIPPFPQEAPKGLLFSCEWGKNRDYNGDLKLKIESFINMAKKNEGGGMVHGVRSLGSAALDMAFIAMGSTDIFWELGCWEWDIAAGVILVEESGGLVTNGNPPLDHELSDIGPAHLGSRQYLAIRATTSDNLNETARESQERIVREVWKRVNKIDYKRLTIK</sequence>
<dbReference type="Pfam" id="PF00459">
    <property type="entry name" value="Inositol_P"/>
    <property type="match status" value="1"/>
</dbReference>
<evidence type="ECO:0000256" key="1">
    <source>
        <dbReference type="ARBA" id="ARBA00009759"/>
    </source>
</evidence>
<dbReference type="Proteomes" id="UP000094112">
    <property type="component" value="Unassembled WGS sequence"/>
</dbReference>
<feature type="binding site" evidence="4">
    <location>
        <position position="72"/>
    </location>
    <ligand>
        <name>Mg(2+)</name>
        <dbReference type="ChEBI" id="CHEBI:18420"/>
        <label>1</label>
        <note>catalytic</note>
    </ligand>
</feature>
<dbReference type="Gene3D" id="3.30.540.10">
    <property type="entry name" value="Fructose-1,6-Bisphosphatase, subunit A, domain 1"/>
    <property type="match status" value="1"/>
</dbReference>
<reference evidence="6 7" key="1">
    <citation type="journal article" date="2016" name="Proc. Natl. Acad. Sci. U.S.A.">
        <title>Comparative genomics of biotechnologically important yeasts.</title>
        <authorList>
            <person name="Riley R."/>
            <person name="Haridas S."/>
            <person name="Wolfe K.H."/>
            <person name="Lopes M.R."/>
            <person name="Hittinger C.T."/>
            <person name="Goeker M."/>
            <person name="Salamov A.A."/>
            <person name="Wisecaver J.H."/>
            <person name="Long T.M."/>
            <person name="Calvey C.H."/>
            <person name="Aerts A.L."/>
            <person name="Barry K.W."/>
            <person name="Choi C."/>
            <person name="Clum A."/>
            <person name="Coughlan A.Y."/>
            <person name="Deshpande S."/>
            <person name="Douglass A.P."/>
            <person name="Hanson S.J."/>
            <person name="Klenk H.-P."/>
            <person name="LaButti K.M."/>
            <person name="Lapidus A."/>
            <person name="Lindquist E.A."/>
            <person name="Lipzen A.M."/>
            <person name="Meier-Kolthoff J.P."/>
            <person name="Ohm R.A."/>
            <person name="Otillar R.P."/>
            <person name="Pangilinan J.L."/>
            <person name="Peng Y."/>
            <person name="Rokas A."/>
            <person name="Rosa C.A."/>
            <person name="Scheuner C."/>
            <person name="Sibirny A.A."/>
            <person name="Slot J.C."/>
            <person name="Stielow J.B."/>
            <person name="Sun H."/>
            <person name="Kurtzman C.P."/>
            <person name="Blackwell M."/>
            <person name="Grigoriev I.V."/>
            <person name="Jeffries T.W."/>
        </authorList>
    </citation>
    <scope>NUCLEOTIDE SEQUENCE [LARGE SCALE GENOMIC DNA]</scope>
    <source>
        <strain evidence="7">ATCC 58044 / CBS 1984 / NCYC 433 / NRRL Y-366-8</strain>
    </source>
</reference>
<keyword evidence="2 4" id="KW-0479">Metal-binding</keyword>
<dbReference type="EMBL" id="KV454210">
    <property type="protein sequence ID" value="ODQ60168.1"/>
    <property type="molecule type" value="Genomic_DNA"/>
</dbReference>
<dbReference type="GeneID" id="30197540"/>
<evidence type="ECO:0000313" key="6">
    <source>
        <dbReference type="EMBL" id="ODQ60168.1"/>
    </source>
</evidence>
<keyword evidence="5" id="KW-0378">Hydrolase</keyword>
<feature type="binding site" evidence="4">
    <location>
        <position position="238"/>
    </location>
    <ligand>
        <name>Mg(2+)</name>
        <dbReference type="ChEBI" id="CHEBI:18420"/>
        <label>1</label>
        <note>catalytic</note>
    </ligand>
</feature>
<dbReference type="InterPro" id="IPR033942">
    <property type="entry name" value="IMPase"/>
</dbReference>
<dbReference type="InterPro" id="IPR020550">
    <property type="entry name" value="Inositol_monophosphatase_CS"/>
</dbReference>
<comment type="cofactor">
    <cofactor evidence="4 5">
        <name>Mg(2+)</name>
        <dbReference type="ChEBI" id="CHEBI:18420"/>
    </cofactor>
</comment>
<organism evidence="6 7">
    <name type="scientific">Wickerhamomyces anomalus (strain ATCC 58044 / CBS 1984 / NCYC 433 / NRRL Y-366-8)</name>
    <name type="common">Yeast</name>
    <name type="synonym">Hansenula anomala</name>
    <dbReference type="NCBI Taxonomy" id="683960"/>
    <lineage>
        <taxon>Eukaryota</taxon>
        <taxon>Fungi</taxon>
        <taxon>Dikarya</taxon>
        <taxon>Ascomycota</taxon>
        <taxon>Saccharomycotina</taxon>
        <taxon>Saccharomycetes</taxon>
        <taxon>Phaffomycetales</taxon>
        <taxon>Wickerhamomycetaceae</taxon>
        <taxon>Wickerhamomyces</taxon>
    </lineage>
</organism>
<dbReference type="GO" id="GO:0006021">
    <property type="term" value="P:inositol biosynthetic process"/>
    <property type="evidence" value="ECO:0007669"/>
    <property type="project" value="UniProtKB-UniPathway"/>
</dbReference>
<gene>
    <name evidence="6" type="ORF">WICANDRAFT_100406</name>
</gene>
<evidence type="ECO:0000256" key="5">
    <source>
        <dbReference type="RuleBase" id="RU364068"/>
    </source>
</evidence>
<dbReference type="GO" id="GO:0046872">
    <property type="term" value="F:metal ion binding"/>
    <property type="evidence" value="ECO:0007669"/>
    <property type="project" value="UniProtKB-KW"/>
</dbReference>
<comment type="pathway">
    <text evidence="5">Polyol metabolism; myo-inositol biosynthesis; myo-inositol from D-glucose 6-phosphate: step 2/2.</text>
</comment>
<dbReference type="PROSITE" id="PS00629">
    <property type="entry name" value="IMP_1"/>
    <property type="match status" value="1"/>
</dbReference>
<dbReference type="STRING" id="683960.A0A1E3P4D7"/>
<proteinExistence type="inferred from homology"/>
<comment type="catalytic activity">
    <reaction evidence="5">
        <text>a myo-inositol phosphate + H2O = myo-inositol + phosphate</text>
        <dbReference type="Rhea" id="RHEA:24056"/>
        <dbReference type="ChEBI" id="CHEBI:15377"/>
        <dbReference type="ChEBI" id="CHEBI:17268"/>
        <dbReference type="ChEBI" id="CHEBI:43474"/>
        <dbReference type="ChEBI" id="CHEBI:84139"/>
        <dbReference type="EC" id="3.1.3.25"/>
    </reaction>
</comment>
<keyword evidence="7" id="KW-1185">Reference proteome</keyword>
<dbReference type="InterPro" id="IPR000760">
    <property type="entry name" value="Inositol_monophosphatase-like"/>
</dbReference>
<comment type="similarity">
    <text evidence="1 5">Belongs to the inositol monophosphatase superfamily.</text>
</comment>
<dbReference type="UniPathway" id="UPA00823">
    <property type="reaction ID" value="UER00788"/>
</dbReference>
<dbReference type="PANTHER" id="PTHR20854">
    <property type="entry name" value="INOSITOL MONOPHOSPHATASE"/>
    <property type="match status" value="1"/>
</dbReference>
<dbReference type="GO" id="GO:0008934">
    <property type="term" value="F:inositol monophosphate 1-phosphatase activity"/>
    <property type="evidence" value="ECO:0007669"/>
    <property type="project" value="InterPro"/>
</dbReference>
<evidence type="ECO:0000256" key="3">
    <source>
        <dbReference type="ARBA" id="ARBA00022842"/>
    </source>
</evidence>
<dbReference type="AlphaFoldDB" id="A0A1E3P4D7"/>
<dbReference type="GO" id="GO:0007165">
    <property type="term" value="P:signal transduction"/>
    <property type="evidence" value="ECO:0007669"/>
    <property type="project" value="TreeGrafter"/>
</dbReference>
<name>A0A1E3P4D7_WICAA</name>
<dbReference type="OrthoDB" id="10254945at2759"/>
<accession>A0A1E3P4D7</accession>
<dbReference type="PRINTS" id="PR00377">
    <property type="entry name" value="IMPHPHTASES"/>
</dbReference>
<dbReference type="InterPro" id="IPR020583">
    <property type="entry name" value="Inositol_monoP_metal-BS"/>
</dbReference>
<dbReference type="PANTHER" id="PTHR20854:SF39">
    <property type="entry name" value="PROTEIN QUTG"/>
    <property type="match status" value="1"/>
</dbReference>
<keyword evidence="3 4" id="KW-0460">Magnesium</keyword>
<dbReference type="CDD" id="cd01639">
    <property type="entry name" value="IMPase"/>
    <property type="match status" value="1"/>
</dbReference>
<dbReference type="FunFam" id="3.30.540.10:FF:000004">
    <property type="entry name" value="Inositol-1-monophosphatase"/>
    <property type="match status" value="1"/>
</dbReference>
<dbReference type="PROSITE" id="PS00630">
    <property type="entry name" value="IMP_2"/>
    <property type="match status" value="1"/>
</dbReference>
<dbReference type="RefSeq" id="XP_019039375.1">
    <property type="nucleotide sequence ID" value="XM_019180294.1"/>
</dbReference>
<dbReference type="EC" id="3.1.3.25" evidence="5"/>
<feature type="binding site" evidence="4">
    <location>
        <position position="98"/>
    </location>
    <ligand>
        <name>Mg(2+)</name>
        <dbReference type="ChEBI" id="CHEBI:18420"/>
        <label>1</label>
        <note>catalytic</note>
    </ligand>
</feature>
<feature type="binding site" evidence="4">
    <location>
        <position position="97"/>
    </location>
    <ligand>
        <name>Mg(2+)</name>
        <dbReference type="ChEBI" id="CHEBI:18420"/>
        <label>1</label>
        <note>catalytic</note>
    </ligand>
</feature>
<dbReference type="Gene3D" id="3.40.190.80">
    <property type="match status" value="1"/>
</dbReference>
<dbReference type="SUPFAM" id="SSF56655">
    <property type="entry name" value="Carbohydrate phosphatase"/>
    <property type="match status" value="1"/>
</dbReference>
<dbReference type="GO" id="GO:0046854">
    <property type="term" value="P:phosphatidylinositol phosphate biosynthetic process"/>
    <property type="evidence" value="ECO:0007669"/>
    <property type="project" value="InterPro"/>
</dbReference>
<evidence type="ECO:0000256" key="2">
    <source>
        <dbReference type="ARBA" id="ARBA00022723"/>
    </source>
</evidence>
<evidence type="ECO:0000256" key="4">
    <source>
        <dbReference type="PIRSR" id="PIRSR600760-2"/>
    </source>
</evidence>